<evidence type="ECO:0000313" key="2">
    <source>
        <dbReference type="Proteomes" id="UP000821845"/>
    </source>
</evidence>
<organism evidence="1 2">
    <name type="scientific">Hyalomma asiaticum</name>
    <name type="common">Tick</name>
    <dbReference type="NCBI Taxonomy" id="266040"/>
    <lineage>
        <taxon>Eukaryota</taxon>
        <taxon>Metazoa</taxon>
        <taxon>Ecdysozoa</taxon>
        <taxon>Arthropoda</taxon>
        <taxon>Chelicerata</taxon>
        <taxon>Arachnida</taxon>
        <taxon>Acari</taxon>
        <taxon>Parasitiformes</taxon>
        <taxon>Ixodida</taxon>
        <taxon>Ixodoidea</taxon>
        <taxon>Ixodidae</taxon>
        <taxon>Hyalomminae</taxon>
        <taxon>Hyalomma</taxon>
    </lineage>
</organism>
<accession>A0ACB7RWD4</accession>
<reference evidence="1" key="1">
    <citation type="submission" date="2020-05" db="EMBL/GenBank/DDBJ databases">
        <title>Large-scale comparative analyses of tick genomes elucidate their genetic diversity and vector capacities.</title>
        <authorList>
            <person name="Jia N."/>
            <person name="Wang J."/>
            <person name="Shi W."/>
            <person name="Du L."/>
            <person name="Sun Y."/>
            <person name="Zhan W."/>
            <person name="Jiang J."/>
            <person name="Wang Q."/>
            <person name="Zhang B."/>
            <person name="Ji P."/>
            <person name="Sakyi L.B."/>
            <person name="Cui X."/>
            <person name="Yuan T."/>
            <person name="Jiang B."/>
            <person name="Yang W."/>
            <person name="Lam T.T.-Y."/>
            <person name="Chang Q."/>
            <person name="Ding S."/>
            <person name="Wang X."/>
            <person name="Zhu J."/>
            <person name="Ruan X."/>
            <person name="Zhao L."/>
            <person name="Wei J."/>
            <person name="Que T."/>
            <person name="Du C."/>
            <person name="Cheng J."/>
            <person name="Dai P."/>
            <person name="Han X."/>
            <person name="Huang E."/>
            <person name="Gao Y."/>
            <person name="Liu J."/>
            <person name="Shao H."/>
            <person name="Ye R."/>
            <person name="Li L."/>
            <person name="Wei W."/>
            <person name="Wang X."/>
            <person name="Wang C."/>
            <person name="Yang T."/>
            <person name="Huo Q."/>
            <person name="Li W."/>
            <person name="Guo W."/>
            <person name="Chen H."/>
            <person name="Zhou L."/>
            <person name="Ni X."/>
            <person name="Tian J."/>
            <person name="Zhou Y."/>
            <person name="Sheng Y."/>
            <person name="Liu T."/>
            <person name="Pan Y."/>
            <person name="Xia L."/>
            <person name="Li J."/>
            <person name="Zhao F."/>
            <person name="Cao W."/>
        </authorList>
    </citation>
    <scope>NUCLEOTIDE SEQUENCE</scope>
    <source>
        <strain evidence="1">Hyas-2018</strain>
    </source>
</reference>
<comment type="caution">
    <text evidence="1">The sequence shown here is derived from an EMBL/GenBank/DDBJ whole genome shotgun (WGS) entry which is preliminary data.</text>
</comment>
<gene>
    <name evidence="1" type="ORF">HPB50_001103</name>
</gene>
<proteinExistence type="predicted"/>
<keyword evidence="2" id="KW-1185">Reference proteome</keyword>
<evidence type="ECO:0000313" key="1">
    <source>
        <dbReference type="EMBL" id="KAH6927227.1"/>
    </source>
</evidence>
<name>A0ACB7RWD4_HYAAI</name>
<dbReference type="Proteomes" id="UP000821845">
    <property type="component" value="Chromosome 6"/>
</dbReference>
<protein>
    <submittedName>
        <fullName evidence="1">Uncharacterized protein</fullName>
    </submittedName>
</protein>
<sequence length="174" mass="19336">MHRKYRVTHSASLSFGYVDALVSFTRTTIHVVPCAPPHRRPVFRLDQGFTAGLQARTPKRRHSRHEQASLAPTRLPAEKAATADGSCRHPPRGPEVQAEAWMIRRQAAGDVTPAAYTENNVSTEHCIRTLRQNTAIVRIGHVVRQKITISTEHCIRAKESNCTHRPCGTTAAFG</sequence>
<dbReference type="EMBL" id="CM023486">
    <property type="protein sequence ID" value="KAH6927227.1"/>
    <property type="molecule type" value="Genomic_DNA"/>
</dbReference>